<feature type="non-terminal residue" evidence="1">
    <location>
        <position position="120"/>
    </location>
</feature>
<accession>A0A3L8SK98</accession>
<comment type="caution">
    <text evidence="1">The sequence shown here is derived from an EMBL/GenBank/DDBJ whole genome shotgun (WGS) entry which is preliminary data.</text>
</comment>
<protein>
    <submittedName>
        <fullName evidence="1">Uncharacterized protein</fullName>
    </submittedName>
</protein>
<dbReference type="Proteomes" id="UP000276834">
    <property type="component" value="Unassembled WGS sequence"/>
</dbReference>
<organism evidence="1 2">
    <name type="scientific">Chloebia gouldiae</name>
    <name type="common">Gouldian finch</name>
    <name type="synonym">Erythrura gouldiae</name>
    <dbReference type="NCBI Taxonomy" id="44316"/>
    <lineage>
        <taxon>Eukaryota</taxon>
        <taxon>Metazoa</taxon>
        <taxon>Chordata</taxon>
        <taxon>Craniata</taxon>
        <taxon>Vertebrata</taxon>
        <taxon>Euteleostomi</taxon>
        <taxon>Archelosauria</taxon>
        <taxon>Archosauria</taxon>
        <taxon>Dinosauria</taxon>
        <taxon>Saurischia</taxon>
        <taxon>Theropoda</taxon>
        <taxon>Coelurosauria</taxon>
        <taxon>Aves</taxon>
        <taxon>Neognathae</taxon>
        <taxon>Neoaves</taxon>
        <taxon>Telluraves</taxon>
        <taxon>Australaves</taxon>
        <taxon>Passeriformes</taxon>
        <taxon>Passeroidea</taxon>
        <taxon>Passeridae</taxon>
        <taxon>Chloebia</taxon>
    </lineage>
</organism>
<proteinExistence type="predicted"/>
<dbReference type="EMBL" id="QUSF01000015">
    <property type="protein sequence ID" value="RLW03570.1"/>
    <property type="molecule type" value="Genomic_DNA"/>
</dbReference>
<keyword evidence="2" id="KW-1185">Reference proteome</keyword>
<dbReference type="AlphaFoldDB" id="A0A3L8SK98"/>
<evidence type="ECO:0000313" key="1">
    <source>
        <dbReference type="EMBL" id="RLW03570.1"/>
    </source>
</evidence>
<reference evidence="1 2" key="1">
    <citation type="journal article" date="2018" name="Proc. R. Soc. B">
        <title>A non-coding region near Follistatin controls head colour polymorphism in the Gouldian finch.</title>
        <authorList>
            <person name="Toomey M.B."/>
            <person name="Marques C.I."/>
            <person name="Andrade P."/>
            <person name="Araujo P.M."/>
            <person name="Sabatino S."/>
            <person name="Gazda M.A."/>
            <person name="Afonso S."/>
            <person name="Lopes R.J."/>
            <person name="Corbo J.C."/>
            <person name="Carneiro M."/>
        </authorList>
    </citation>
    <scope>NUCLEOTIDE SEQUENCE [LARGE SCALE GENOMIC DNA]</scope>
    <source>
        <strain evidence="1">Red01</strain>
        <tissue evidence="1">Muscle</tissue>
    </source>
</reference>
<gene>
    <name evidence="1" type="ORF">DV515_00006443</name>
</gene>
<name>A0A3L8SK98_CHLGU</name>
<sequence>MRPGAAQLPAVQMDLDSDLTRAAGTCRRNKSPRKRWYDGKALCTDLRNVAAPSGGASCVAPVRAGNKFAETKAERTPTSRDHQTMQIYACSHLIPTSIKGKDVLQRLRGDEDREKRLRDA</sequence>
<evidence type="ECO:0000313" key="2">
    <source>
        <dbReference type="Proteomes" id="UP000276834"/>
    </source>
</evidence>